<dbReference type="OrthoDB" id="10633139at2759"/>
<dbReference type="EMBL" id="BRXZ01002587">
    <property type="protein sequence ID" value="GMH65622.1"/>
    <property type="molecule type" value="Genomic_DNA"/>
</dbReference>
<evidence type="ECO:0000256" key="1">
    <source>
        <dbReference type="SAM" id="MobiDB-lite"/>
    </source>
</evidence>
<dbReference type="Proteomes" id="UP001165082">
    <property type="component" value="Unassembled WGS sequence"/>
</dbReference>
<feature type="compositionally biased region" description="Low complexity" evidence="1">
    <location>
        <begin position="35"/>
        <end position="49"/>
    </location>
</feature>
<evidence type="ECO:0000313" key="2">
    <source>
        <dbReference type="EMBL" id="GMH65622.1"/>
    </source>
</evidence>
<comment type="caution">
    <text evidence="2">The sequence shown here is derived from an EMBL/GenBank/DDBJ whole genome shotgun (WGS) entry which is preliminary data.</text>
</comment>
<dbReference type="AlphaFoldDB" id="A0A9W7A4F2"/>
<accession>A0A9W7A4F2</accession>
<sequence>MRGFQDLKETLGRLEDKVDLNSSKIRKIERHPGPSGQSSSGSSNKNQDFSSEDEEVSVDLGYSSVFTGLSPSRTASPGRSKPGPCTACYQSTVALRNASKAVHDMELRLKEVRKTEKESALLALAYAFKTRAAELKLKVPFVDMIINKLTRGGPQEDMGAGVGWVLPTTDRVLLYPTVVSNTRKVAGGGGDTKNRTNWAASPAEILMLRVIVDIAHRDSASGAVKTKLDRVACIKLAQKQPFLRDMFGQSDAQGLYTPHSDARANRSLEHVLTHVGKKDVVVKFPDVLKRLKKEGEDNFAAFITSQTTLDSPDDGEAEDEDEDEDGDDVLGMSEEGEADEDSDSD</sequence>
<name>A0A9W7A4F2_9STRA</name>
<feature type="compositionally biased region" description="Basic and acidic residues" evidence="1">
    <location>
        <begin position="1"/>
        <end position="19"/>
    </location>
</feature>
<reference evidence="2" key="1">
    <citation type="submission" date="2022-07" db="EMBL/GenBank/DDBJ databases">
        <title>Genome analysis of Parmales, a sister group of diatoms, reveals the evolutionary specialization of diatoms from phago-mixotrophs to photoautotrophs.</title>
        <authorList>
            <person name="Ban H."/>
            <person name="Sato S."/>
            <person name="Yoshikawa S."/>
            <person name="Kazumasa Y."/>
            <person name="Nakamura Y."/>
            <person name="Ichinomiya M."/>
            <person name="Saitoh K."/>
            <person name="Sato N."/>
            <person name="Blanc-Mathieu R."/>
            <person name="Endo H."/>
            <person name="Kuwata A."/>
            <person name="Ogata H."/>
        </authorList>
    </citation>
    <scope>NUCLEOTIDE SEQUENCE</scope>
</reference>
<feature type="region of interest" description="Disordered" evidence="1">
    <location>
        <begin position="302"/>
        <end position="345"/>
    </location>
</feature>
<evidence type="ECO:0000313" key="3">
    <source>
        <dbReference type="Proteomes" id="UP001165082"/>
    </source>
</evidence>
<feature type="region of interest" description="Disordered" evidence="1">
    <location>
        <begin position="1"/>
        <end position="54"/>
    </location>
</feature>
<protein>
    <submittedName>
        <fullName evidence="2">Uncharacterized protein</fullName>
    </submittedName>
</protein>
<keyword evidence="3" id="KW-1185">Reference proteome</keyword>
<feature type="compositionally biased region" description="Acidic residues" evidence="1">
    <location>
        <begin position="311"/>
        <end position="345"/>
    </location>
</feature>
<proteinExistence type="predicted"/>
<organism evidence="2 3">
    <name type="scientific">Triparma retinervis</name>
    <dbReference type="NCBI Taxonomy" id="2557542"/>
    <lineage>
        <taxon>Eukaryota</taxon>
        <taxon>Sar</taxon>
        <taxon>Stramenopiles</taxon>
        <taxon>Ochrophyta</taxon>
        <taxon>Bolidophyceae</taxon>
        <taxon>Parmales</taxon>
        <taxon>Triparmaceae</taxon>
        <taxon>Triparma</taxon>
    </lineage>
</organism>
<gene>
    <name evidence="2" type="ORF">TrRE_jg8378</name>
</gene>